<evidence type="ECO:0000259" key="2">
    <source>
        <dbReference type="Pfam" id="PF06742"/>
    </source>
</evidence>
<dbReference type="AlphaFoldDB" id="A0A918DAX5"/>
<dbReference type="SUPFAM" id="SSF160935">
    <property type="entry name" value="VPA0735-like"/>
    <property type="match status" value="1"/>
</dbReference>
<accession>A0A918DAX5</accession>
<dbReference type="InterPro" id="IPR037049">
    <property type="entry name" value="DUF1214_C_sf"/>
</dbReference>
<feature type="domain" description="DUF1214" evidence="2">
    <location>
        <begin position="340"/>
        <end position="451"/>
    </location>
</feature>
<dbReference type="Pfam" id="PF06863">
    <property type="entry name" value="DUF1254"/>
    <property type="match status" value="1"/>
</dbReference>
<dbReference type="InterPro" id="IPR010679">
    <property type="entry name" value="DUF1254"/>
</dbReference>
<name>A0A918DAX5_9RHOB</name>
<dbReference type="InterPro" id="IPR037050">
    <property type="entry name" value="DUF1254_sf"/>
</dbReference>
<evidence type="ECO:0000313" key="4">
    <source>
        <dbReference type="EMBL" id="GGO25018.1"/>
    </source>
</evidence>
<dbReference type="Gene3D" id="2.60.40.1610">
    <property type="entry name" value="Domain of unknown function DUF1254"/>
    <property type="match status" value="1"/>
</dbReference>
<evidence type="ECO:0000256" key="1">
    <source>
        <dbReference type="SAM" id="SignalP"/>
    </source>
</evidence>
<protein>
    <recommendedName>
        <fullName evidence="6">DUF1254 domain-containing protein</fullName>
    </recommendedName>
</protein>
<comment type="caution">
    <text evidence="4">The sequence shown here is derived from an EMBL/GenBank/DDBJ whole genome shotgun (WGS) entry which is preliminary data.</text>
</comment>
<sequence length="941" mass="102339">MCAAVAGSAFLGITGNALAQTVDPDLSIDEFRTTVEEAYVYAFPMLVAYKVLHDYNVDQKSGAFLAPFNQLHNEARVFSPKDTTIVTPNSDTPYSMVQLDLRAEPMVFCLPEVDKARYYSVQLTDMFTNNFGYMGSRTTGNGAGCYMVAGPEWTGETPKGIKSVFTSETDFTFSIFRTQLFNPDDMPNVEKVQAGYKVQPLSAFLGQPAPEASPEIDWPELTPTALGADFPKYLNFLLQFAPQSALPESEQKLLANFARIGIKAGEPFDSTKLSADQQTALGDAIKSATAKIGAAADSIGVAVNGWQVGAAAGSRDFFNGNYALRAAGAKVGIYGNDAEEASYPFARNDVNGVPLDGSRHDYTLTFPAGALPPVNAFWSITMYDGDTQLLIDNPINRYLINAPMLKDLKTNADGSLTLYIQHESPGKDRESNWLPAPAGPIFMVMRLYYPRTEAPSVLPVGQGTWQPPGVIPVRNDRAQNVTRFGDKSLETVVRTDDRYGHDSFFQGPRGWPYWNMLEYPKPIQNPNLWPDTQSTYFLSRFALPAGSTLTLRGAFPRARYFKYALYKSARGTFVSTGEDLAGKAIVPDPGSTNPFVVGNNRLTEPRDYTIRIVAQDPPKDANDRQPNTLYAGTDGGELQMVMRIYLSDQGSDGAGWGPWASGTSKRGLPTLEGTLADGTLLEGEAAASAFGRPTKGGTAQPFTAKQWEALVTAKGNDPALDPATAPARKEVRWEKYWSIPYSILGAFKTPEEQAKIPFAGATDAGGDTETQYMIVHLSRQFGPVFVTRGKLPTFPDTYAGATGQGLAVMPEAQTQYFSIVSCEAAPSGQIVDGLIDMQIPVDKDGNYTIVYSRAEDRPANATEENGVAWIEWSPRGEGIRGPGNRTDFGMLMMRIMAPSADWAESPANVTKPGDEEKIMGAYYPKGEYTTKEAFEALGAAP</sequence>
<evidence type="ECO:0008006" key="6">
    <source>
        <dbReference type="Google" id="ProtNLM"/>
    </source>
</evidence>
<feature type="domain" description="DUF1254" evidence="3">
    <location>
        <begin position="68"/>
        <end position="200"/>
    </location>
</feature>
<dbReference type="PANTHER" id="PTHR36509:SF2">
    <property type="entry name" value="BLL3101 PROTEIN"/>
    <property type="match status" value="1"/>
</dbReference>
<gene>
    <name evidence="4" type="ORF">GCM10010991_04200</name>
</gene>
<feature type="chain" id="PRO_5037619110" description="DUF1254 domain-containing protein" evidence="1">
    <location>
        <begin position="20"/>
        <end position="941"/>
    </location>
</feature>
<evidence type="ECO:0000259" key="3">
    <source>
        <dbReference type="Pfam" id="PF06863"/>
    </source>
</evidence>
<dbReference type="EMBL" id="BMLP01000001">
    <property type="protein sequence ID" value="GGO25018.1"/>
    <property type="molecule type" value="Genomic_DNA"/>
</dbReference>
<dbReference type="PANTHER" id="PTHR36509">
    <property type="entry name" value="BLL3101 PROTEIN"/>
    <property type="match status" value="1"/>
</dbReference>
<dbReference type="Pfam" id="PF06742">
    <property type="entry name" value="DUF1214"/>
    <property type="match status" value="1"/>
</dbReference>
<dbReference type="Gene3D" id="2.60.120.600">
    <property type="entry name" value="Domain of unknown function DUF1214, C-terminal domain"/>
    <property type="match status" value="1"/>
</dbReference>
<organism evidence="4 5">
    <name type="scientific">Gemmobacter aquaticus</name>
    <dbReference type="NCBI Taxonomy" id="490185"/>
    <lineage>
        <taxon>Bacteria</taxon>
        <taxon>Pseudomonadati</taxon>
        <taxon>Pseudomonadota</taxon>
        <taxon>Alphaproteobacteria</taxon>
        <taxon>Rhodobacterales</taxon>
        <taxon>Paracoccaceae</taxon>
        <taxon>Gemmobacter</taxon>
    </lineage>
</organism>
<keyword evidence="5" id="KW-1185">Reference proteome</keyword>
<feature type="signal peptide" evidence="1">
    <location>
        <begin position="1"/>
        <end position="19"/>
    </location>
</feature>
<keyword evidence="1" id="KW-0732">Signal</keyword>
<reference evidence="4 5" key="1">
    <citation type="journal article" date="2014" name="Int. J. Syst. Evol. Microbiol.">
        <title>Complete genome sequence of Corynebacterium casei LMG S-19264T (=DSM 44701T), isolated from a smear-ripened cheese.</title>
        <authorList>
            <consortium name="US DOE Joint Genome Institute (JGI-PGF)"/>
            <person name="Walter F."/>
            <person name="Albersmeier A."/>
            <person name="Kalinowski J."/>
            <person name="Ruckert C."/>
        </authorList>
    </citation>
    <scope>NUCLEOTIDE SEQUENCE [LARGE SCALE GENOMIC DNA]</scope>
    <source>
        <strain evidence="4 5">CGMCC 1.7029</strain>
    </source>
</reference>
<dbReference type="Proteomes" id="UP000598196">
    <property type="component" value="Unassembled WGS sequence"/>
</dbReference>
<proteinExistence type="predicted"/>
<dbReference type="InterPro" id="IPR010621">
    <property type="entry name" value="DUF1214"/>
</dbReference>
<evidence type="ECO:0000313" key="5">
    <source>
        <dbReference type="Proteomes" id="UP000598196"/>
    </source>
</evidence>